<dbReference type="Proteomes" id="UP000269708">
    <property type="component" value="Unassembled WGS sequence"/>
</dbReference>
<evidence type="ECO:0000256" key="2">
    <source>
        <dbReference type="SAM" id="SignalP"/>
    </source>
</evidence>
<dbReference type="GO" id="GO:0016787">
    <property type="term" value="F:hydrolase activity"/>
    <property type="evidence" value="ECO:0007669"/>
    <property type="project" value="UniProtKB-KW"/>
</dbReference>
<evidence type="ECO:0000256" key="1">
    <source>
        <dbReference type="ARBA" id="ARBA00022801"/>
    </source>
</evidence>
<gene>
    <name evidence="4" type="ORF">EDC50_2541</name>
</gene>
<dbReference type="InterPro" id="IPR000868">
    <property type="entry name" value="Isochorismatase-like_dom"/>
</dbReference>
<evidence type="ECO:0000313" key="4">
    <source>
        <dbReference type="EMBL" id="RPE77275.1"/>
    </source>
</evidence>
<dbReference type="PANTHER" id="PTHR43540:SF15">
    <property type="entry name" value="BLR5631 PROTEIN"/>
    <property type="match status" value="1"/>
</dbReference>
<protein>
    <submittedName>
        <fullName evidence="4">Nicotinamidase-related amidase</fullName>
    </submittedName>
</protein>
<comment type="caution">
    <text evidence="4">The sequence shown here is derived from an EMBL/GenBank/DDBJ whole genome shotgun (WGS) entry which is preliminary data.</text>
</comment>
<accession>A0A3N4V7B8</accession>
<dbReference type="InterPro" id="IPR036380">
    <property type="entry name" value="Isochorismatase-like_sf"/>
</dbReference>
<dbReference type="OrthoDB" id="1157330at2"/>
<feature type="domain" description="Isochorismatase-like" evidence="3">
    <location>
        <begin position="43"/>
        <end position="216"/>
    </location>
</feature>
<sequence length="224" mass="23318">MKAFTGLITLLAMAAPAAAAGPHPTIRAMAGAHAADRLDPARTALLVIDFQNEYFTGKMPIPDGLAAMANARRLIAFADRARIPVYHVQHVAPAGAPLFAVDGDTAAFHPDMQPRPGDTVVRKATVSVFAGTDLAARLKRAGTETVIVAGLMTHACVAGAARDAVPNGFAVIVASDASATRDITRANGETVDHGSLHRAALAEIEDTFGDVLTTAQIEALPLRR</sequence>
<keyword evidence="5" id="KW-1185">Reference proteome</keyword>
<keyword evidence="2" id="KW-0732">Signal</keyword>
<dbReference type="PANTHER" id="PTHR43540">
    <property type="entry name" value="PEROXYUREIDOACRYLATE/UREIDOACRYLATE AMIDOHYDROLASE-RELATED"/>
    <property type="match status" value="1"/>
</dbReference>
<keyword evidence="1" id="KW-0378">Hydrolase</keyword>
<dbReference type="RefSeq" id="WP_123770851.1">
    <property type="nucleotide sequence ID" value="NZ_RKQN01000003.1"/>
</dbReference>
<dbReference type="SUPFAM" id="SSF52499">
    <property type="entry name" value="Isochorismatase-like hydrolases"/>
    <property type="match status" value="1"/>
</dbReference>
<dbReference type="InterPro" id="IPR050272">
    <property type="entry name" value="Isochorismatase-like_hydrls"/>
</dbReference>
<proteinExistence type="predicted"/>
<dbReference type="Pfam" id="PF00857">
    <property type="entry name" value="Isochorismatase"/>
    <property type="match status" value="1"/>
</dbReference>
<feature type="signal peptide" evidence="2">
    <location>
        <begin position="1"/>
        <end position="19"/>
    </location>
</feature>
<reference evidence="4 5" key="1">
    <citation type="submission" date="2018-11" db="EMBL/GenBank/DDBJ databases">
        <title>Genomic Encyclopedia of Type Strains, Phase IV (KMG-IV): sequencing the most valuable type-strain genomes for metagenomic binning, comparative biology and taxonomic classification.</title>
        <authorList>
            <person name="Goeker M."/>
        </authorList>
    </citation>
    <scope>NUCLEOTIDE SEQUENCE [LARGE SCALE GENOMIC DNA]</scope>
    <source>
        <strain evidence="4 5">DSM 25623</strain>
    </source>
</reference>
<dbReference type="Gene3D" id="3.40.50.850">
    <property type="entry name" value="Isochorismatase-like"/>
    <property type="match status" value="1"/>
</dbReference>
<name>A0A3N4V7B8_9GAMM</name>
<evidence type="ECO:0000313" key="5">
    <source>
        <dbReference type="Proteomes" id="UP000269708"/>
    </source>
</evidence>
<evidence type="ECO:0000259" key="3">
    <source>
        <dbReference type="Pfam" id="PF00857"/>
    </source>
</evidence>
<feature type="chain" id="PRO_5018011683" evidence="2">
    <location>
        <begin position="20"/>
        <end position="224"/>
    </location>
</feature>
<dbReference type="EMBL" id="RKQN01000003">
    <property type="protein sequence ID" value="RPE77275.1"/>
    <property type="molecule type" value="Genomic_DNA"/>
</dbReference>
<organism evidence="4 5">
    <name type="scientific">Vulcaniibacterium tengchongense</name>
    <dbReference type="NCBI Taxonomy" id="1273429"/>
    <lineage>
        <taxon>Bacteria</taxon>
        <taxon>Pseudomonadati</taxon>
        <taxon>Pseudomonadota</taxon>
        <taxon>Gammaproteobacteria</taxon>
        <taxon>Lysobacterales</taxon>
        <taxon>Lysobacteraceae</taxon>
        <taxon>Vulcaniibacterium</taxon>
    </lineage>
</organism>
<dbReference type="AlphaFoldDB" id="A0A3N4V7B8"/>